<feature type="active site" evidence="3">
    <location>
        <position position="76"/>
    </location>
</feature>
<feature type="active site" evidence="3">
    <location>
        <position position="40"/>
    </location>
</feature>
<dbReference type="PRINTS" id="PR00727">
    <property type="entry name" value="LEADERPTASE"/>
</dbReference>
<evidence type="ECO:0000313" key="9">
    <source>
        <dbReference type="Proteomes" id="UP000631312"/>
    </source>
</evidence>
<evidence type="ECO:0000259" key="5">
    <source>
        <dbReference type="Pfam" id="PF10502"/>
    </source>
</evidence>
<comment type="caution">
    <text evidence="7">The sequence shown here is derived from an EMBL/GenBank/DDBJ whole genome shotgun (WGS) entry which is preliminary data.</text>
</comment>
<comment type="subcellular location">
    <subcellularLocation>
        <location evidence="1">Cell membrane</location>
        <topology evidence="1">Single-pass type II membrane protein</topology>
    </subcellularLocation>
    <subcellularLocation>
        <location evidence="4">Membrane</location>
        <topology evidence="4">Single-pass type II membrane protein</topology>
    </subcellularLocation>
</comment>
<evidence type="ECO:0000256" key="4">
    <source>
        <dbReference type="RuleBase" id="RU362042"/>
    </source>
</evidence>
<evidence type="ECO:0000256" key="3">
    <source>
        <dbReference type="PIRSR" id="PIRSR600223-1"/>
    </source>
</evidence>
<organism evidence="7 8">
    <name type="scientific">Actinoplanes lobatus</name>
    <dbReference type="NCBI Taxonomy" id="113568"/>
    <lineage>
        <taxon>Bacteria</taxon>
        <taxon>Bacillati</taxon>
        <taxon>Actinomycetota</taxon>
        <taxon>Actinomycetes</taxon>
        <taxon>Micromonosporales</taxon>
        <taxon>Micromonosporaceae</taxon>
        <taxon>Actinoplanes</taxon>
    </lineage>
</organism>
<keyword evidence="4" id="KW-0645">Protease</keyword>
<keyword evidence="4" id="KW-0378">Hydrolase</keyword>
<dbReference type="Pfam" id="PF10502">
    <property type="entry name" value="Peptidase_S26"/>
    <property type="match status" value="1"/>
</dbReference>
<protein>
    <recommendedName>
        <fullName evidence="4">Signal peptidase I</fullName>
        <ecNumber evidence="4">3.4.21.89</ecNumber>
    </recommendedName>
</protein>
<feature type="transmembrane region" description="Helical" evidence="4">
    <location>
        <begin position="186"/>
        <end position="204"/>
    </location>
</feature>
<dbReference type="Proteomes" id="UP000631312">
    <property type="component" value="Unassembled WGS sequence"/>
</dbReference>
<keyword evidence="4" id="KW-1133">Transmembrane helix</keyword>
<evidence type="ECO:0000256" key="1">
    <source>
        <dbReference type="ARBA" id="ARBA00004401"/>
    </source>
</evidence>
<keyword evidence="9" id="KW-1185">Reference proteome</keyword>
<keyword evidence="4" id="KW-0472">Membrane</keyword>
<dbReference type="SUPFAM" id="SSF51306">
    <property type="entry name" value="LexA/Signal peptidase"/>
    <property type="match status" value="1"/>
</dbReference>
<dbReference type="CDD" id="cd06462">
    <property type="entry name" value="Peptidase_S24_S26"/>
    <property type="match status" value="1"/>
</dbReference>
<dbReference type="GO" id="GO:0004252">
    <property type="term" value="F:serine-type endopeptidase activity"/>
    <property type="evidence" value="ECO:0007669"/>
    <property type="project" value="InterPro"/>
</dbReference>
<dbReference type="EMBL" id="BOMP01000055">
    <property type="protein sequence ID" value="GIE40830.1"/>
    <property type="molecule type" value="Genomic_DNA"/>
</dbReference>
<keyword evidence="4" id="KW-0812">Transmembrane</keyword>
<dbReference type="GO" id="GO:0009003">
    <property type="term" value="F:signal peptidase activity"/>
    <property type="evidence" value="ECO:0007669"/>
    <property type="project" value="UniProtKB-EC"/>
</dbReference>
<comment type="similarity">
    <text evidence="2 4">Belongs to the peptidase S26 family.</text>
</comment>
<sequence>MYGRPPRIRGLALAAGLILLLGSAGLFLTRYRVYAVPSASMSPGIEPGDRIVVDTWSQDAARGDVVLVDGETRLVKRVAAIGGDVVACCTADARVTVGGTPAAQPPAAGNEPFSVAVAPGRLFLLGDNPGVSADSRAAAVTTDESDGDGTVAATTVGGRVVAVLAPGERGGLLPDRAGAALRRTSWGALAGIALLAAAGLLALLPRRAS</sequence>
<evidence type="ECO:0000313" key="6">
    <source>
        <dbReference type="EMBL" id="GIE40830.1"/>
    </source>
</evidence>
<reference evidence="7 8" key="1">
    <citation type="submission" date="2020-08" db="EMBL/GenBank/DDBJ databases">
        <title>Sequencing the genomes of 1000 actinobacteria strains.</title>
        <authorList>
            <person name="Klenk H.-P."/>
        </authorList>
    </citation>
    <scope>NUCLEOTIDE SEQUENCE [LARGE SCALE GENOMIC DNA]</scope>
    <source>
        <strain evidence="7 8">DSM 43150</strain>
    </source>
</reference>
<comment type="catalytic activity">
    <reaction evidence="4">
        <text>Cleavage of hydrophobic, N-terminal signal or leader sequences from secreted and periplasmic proteins.</text>
        <dbReference type="EC" id="3.4.21.89"/>
    </reaction>
</comment>
<evidence type="ECO:0000313" key="8">
    <source>
        <dbReference type="Proteomes" id="UP000590511"/>
    </source>
</evidence>
<dbReference type="RefSeq" id="WP_188125725.1">
    <property type="nucleotide sequence ID" value="NZ_BOMP01000055.1"/>
</dbReference>
<feature type="domain" description="Peptidase S26" evidence="5">
    <location>
        <begin position="19"/>
        <end position="163"/>
    </location>
</feature>
<dbReference type="InterPro" id="IPR036286">
    <property type="entry name" value="LexA/Signal_pep-like_sf"/>
</dbReference>
<dbReference type="Proteomes" id="UP000590511">
    <property type="component" value="Unassembled WGS sequence"/>
</dbReference>
<dbReference type="GO" id="GO:0006465">
    <property type="term" value="P:signal peptide processing"/>
    <property type="evidence" value="ECO:0007669"/>
    <property type="project" value="InterPro"/>
</dbReference>
<evidence type="ECO:0000313" key="7">
    <source>
        <dbReference type="EMBL" id="MBB4754115.1"/>
    </source>
</evidence>
<reference evidence="6 9" key="2">
    <citation type="submission" date="2021-01" db="EMBL/GenBank/DDBJ databases">
        <title>Whole genome shotgun sequence of Actinoplanes lobatus NBRC 12513.</title>
        <authorList>
            <person name="Komaki H."/>
            <person name="Tamura T."/>
        </authorList>
    </citation>
    <scope>NUCLEOTIDE SEQUENCE [LARGE SCALE GENOMIC DNA]</scope>
    <source>
        <strain evidence="6 9">NBRC 12513</strain>
    </source>
</reference>
<dbReference type="InterPro" id="IPR000223">
    <property type="entry name" value="Pept_S26A_signal_pept_1"/>
</dbReference>
<dbReference type="GO" id="GO:0005886">
    <property type="term" value="C:plasma membrane"/>
    <property type="evidence" value="ECO:0007669"/>
    <property type="project" value="UniProtKB-SubCell"/>
</dbReference>
<accession>A0A7W7HP71</accession>
<dbReference type="AlphaFoldDB" id="A0A7W7HP71"/>
<dbReference type="PANTHER" id="PTHR43390:SF1">
    <property type="entry name" value="CHLOROPLAST PROCESSING PEPTIDASE"/>
    <property type="match status" value="1"/>
</dbReference>
<dbReference type="Gene3D" id="2.10.109.10">
    <property type="entry name" value="Umud Fragment, subunit A"/>
    <property type="match status" value="1"/>
</dbReference>
<proteinExistence type="inferred from homology"/>
<evidence type="ECO:0000256" key="2">
    <source>
        <dbReference type="ARBA" id="ARBA00009370"/>
    </source>
</evidence>
<dbReference type="EC" id="3.4.21.89" evidence="4"/>
<gene>
    <name evidence="6" type="ORF">Alo02nite_37280</name>
    <name evidence="7" type="ORF">BJ964_008276</name>
</gene>
<name>A0A7W7HP71_9ACTN</name>
<dbReference type="NCBIfam" id="TIGR02227">
    <property type="entry name" value="sigpep_I_bact"/>
    <property type="match status" value="1"/>
</dbReference>
<dbReference type="PANTHER" id="PTHR43390">
    <property type="entry name" value="SIGNAL PEPTIDASE I"/>
    <property type="match status" value="1"/>
</dbReference>
<dbReference type="EMBL" id="JACHNC010000001">
    <property type="protein sequence ID" value="MBB4754115.1"/>
    <property type="molecule type" value="Genomic_DNA"/>
</dbReference>
<dbReference type="InterPro" id="IPR019533">
    <property type="entry name" value="Peptidase_S26"/>
</dbReference>